<reference evidence="1" key="1">
    <citation type="submission" date="2023-04" db="EMBL/GenBank/DDBJ databases">
        <title>A chromosome-level genome assembly of the parasitoid wasp Eretmocerus hayati.</title>
        <authorList>
            <person name="Zhong Y."/>
            <person name="Liu S."/>
            <person name="Liu Y."/>
        </authorList>
    </citation>
    <scope>NUCLEOTIDE SEQUENCE</scope>
    <source>
        <strain evidence="1">ZJU_SS_LIU_2023</strain>
    </source>
</reference>
<keyword evidence="2" id="KW-1185">Reference proteome</keyword>
<dbReference type="EMBL" id="CM056744">
    <property type="protein sequence ID" value="KAJ8664683.1"/>
    <property type="molecule type" value="Genomic_DNA"/>
</dbReference>
<evidence type="ECO:0000313" key="2">
    <source>
        <dbReference type="Proteomes" id="UP001239111"/>
    </source>
</evidence>
<evidence type="ECO:0000313" key="1">
    <source>
        <dbReference type="EMBL" id="KAJ8664683.1"/>
    </source>
</evidence>
<gene>
    <name evidence="1" type="ORF">QAD02_006345</name>
</gene>
<feature type="non-terminal residue" evidence="1">
    <location>
        <position position="1"/>
    </location>
</feature>
<feature type="non-terminal residue" evidence="1">
    <location>
        <position position="106"/>
    </location>
</feature>
<protein>
    <submittedName>
        <fullName evidence="1">Uncharacterized protein</fullName>
    </submittedName>
</protein>
<comment type="caution">
    <text evidence="1">The sequence shown here is derived from an EMBL/GenBank/DDBJ whole genome shotgun (WGS) entry which is preliminary data.</text>
</comment>
<organism evidence="1 2">
    <name type="scientific">Eretmocerus hayati</name>
    <dbReference type="NCBI Taxonomy" id="131215"/>
    <lineage>
        <taxon>Eukaryota</taxon>
        <taxon>Metazoa</taxon>
        <taxon>Ecdysozoa</taxon>
        <taxon>Arthropoda</taxon>
        <taxon>Hexapoda</taxon>
        <taxon>Insecta</taxon>
        <taxon>Pterygota</taxon>
        <taxon>Neoptera</taxon>
        <taxon>Endopterygota</taxon>
        <taxon>Hymenoptera</taxon>
        <taxon>Apocrita</taxon>
        <taxon>Proctotrupomorpha</taxon>
        <taxon>Chalcidoidea</taxon>
        <taxon>Aphelinidae</taxon>
        <taxon>Aphelininae</taxon>
        <taxon>Eretmocerus</taxon>
    </lineage>
</organism>
<sequence>KKVTLAPESLFPGNSSTCLNNHGLNLETMINKYDNSFTADGDINYANYDWNNDELMCFTGCKDIQKFRFMLAHVMEGNLTIVEEDTPEDKEYNEYFLDAVAECGTK</sequence>
<accession>A0ACC2N1P7</accession>
<name>A0ACC2N1P7_9HYME</name>
<dbReference type="Proteomes" id="UP001239111">
    <property type="component" value="Chromosome 4"/>
</dbReference>
<proteinExistence type="predicted"/>